<keyword evidence="6" id="KW-0560">Oxidoreductase</keyword>
<gene>
    <name evidence="17" type="ORF">MU516_10260</name>
</gene>
<sequence>MIVDYQREGVIGVITIDNPPVNAISQGVRAGLMDALAALNADAGAQAAVILCAGRTWVAGADIAEFGKPPMMPHLPDVIDRIEASAKPVVAAIHGTALGGGLEIALGAHARIAAHDARLGLPEVTLGLMPGAGGTQRLPRLVGLAASLDMITSARQVGAAEALKIGLVDRIVTGDLTRAAMQFARELAGQQPRRTSEIAAPTVDAALADSIKASLTATAPGQVARPRAVDAVIEGLSLPFDQGMAQERAKFMELMDTPQRAALIHAFFAERAVTNLPDLKGVPARTVDRIGVIGGGTMGAGIAVSALLADLDVTLVERDAEAAERAAAGIGRMLEASVGRGKLTPDRRDAILSESFRAVGDYEALSDADLIVEAVFEKMEVKEQVFARLDAVARPGAVLATNTSYLDVNRIAQATGRPQDVIGLHFFSPAHVMRLLEVVVADRTAPDVVATGFALARKLKKIAVRAGVCDGFIGNRMLAHYRAAADAMVLDGASPYQIDRALTEFGFAMGPYAVSDLAGLDIGYLTRQRMAADRHPRDRVPVFADRLYELGRLGRKTGRGYYIYDDKDPKGREDPELAGLLDQVRADLGIAPRDFDDAEIVARYMAAMVNEGARVVGDGIAARPLDVDVVLLNGYGFPRWRGGPMHWADAQGLPGIADDIERFSRQDDHFWRIAPLLRDLAAKGGRFGDLNQRSVA</sequence>
<feature type="domain" description="3-hydroxyacyl-CoA dehydrogenase C-terminal" evidence="15">
    <location>
        <begin position="600"/>
        <end position="688"/>
    </location>
</feature>
<dbReference type="InterPro" id="IPR006108">
    <property type="entry name" value="3HC_DH_C"/>
</dbReference>
<comment type="pathway">
    <text evidence="2">Lipid metabolism; fatty acid beta-oxidation.</text>
</comment>
<evidence type="ECO:0000256" key="1">
    <source>
        <dbReference type="ARBA" id="ARBA00004275"/>
    </source>
</evidence>
<dbReference type="InterPro" id="IPR006176">
    <property type="entry name" value="3-OHacyl-CoA_DH_NAD-bd"/>
</dbReference>
<dbReference type="Pfam" id="PF00378">
    <property type="entry name" value="ECH_1"/>
    <property type="match status" value="1"/>
</dbReference>
<dbReference type="SUPFAM" id="SSF48179">
    <property type="entry name" value="6-phosphogluconate dehydrogenase C-terminal domain-like"/>
    <property type="match status" value="2"/>
</dbReference>
<keyword evidence="11" id="KW-0456">Lyase</keyword>
<dbReference type="Pfam" id="PF00725">
    <property type="entry name" value="3HCDH"/>
    <property type="match status" value="2"/>
</dbReference>
<keyword evidence="8" id="KW-0443">Lipid metabolism</keyword>
<dbReference type="Gene3D" id="3.90.226.10">
    <property type="entry name" value="2-enoyl-CoA Hydratase, Chain A, domain 1"/>
    <property type="match status" value="1"/>
</dbReference>
<proteinExistence type="inferred from homology"/>
<name>A0ABT2K9P4_9RHOB</name>
<comment type="similarity">
    <text evidence="14">Belongs to the enoyl-CoA hydratase/isomerase family.</text>
</comment>
<dbReference type="Gene3D" id="3.40.50.720">
    <property type="entry name" value="NAD(P)-binding Rossmann-like Domain"/>
    <property type="match status" value="1"/>
</dbReference>
<keyword evidence="4" id="KW-0276">Fatty acid metabolism</keyword>
<keyword evidence="18" id="KW-1185">Reference proteome</keyword>
<evidence type="ECO:0000256" key="10">
    <source>
        <dbReference type="ARBA" id="ARBA00023235"/>
    </source>
</evidence>
<evidence type="ECO:0000256" key="3">
    <source>
        <dbReference type="ARBA" id="ARBA00008750"/>
    </source>
</evidence>
<evidence type="ECO:0000256" key="9">
    <source>
        <dbReference type="ARBA" id="ARBA00023140"/>
    </source>
</evidence>
<dbReference type="InterPro" id="IPR036291">
    <property type="entry name" value="NAD(P)-bd_dom_sf"/>
</dbReference>
<dbReference type="SUPFAM" id="SSF51735">
    <property type="entry name" value="NAD(P)-binding Rossmann-fold domains"/>
    <property type="match status" value="1"/>
</dbReference>
<evidence type="ECO:0000256" key="13">
    <source>
        <dbReference type="ARBA" id="ARBA00049556"/>
    </source>
</evidence>
<dbReference type="PROSITE" id="PS00166">
    <property type="entry name" value="ENOYL_COA_HYDRATASE"/>
    <property type="match status" value="1"/>
</dbReference>
<evidence type="ECO:0000313" key="18">
    <source>
        <dbReference type="Proteomes" id="UP001320702"/>
    </source>
</evidence>
<keyword evidence="10" id="KW-0413">Isomerase</keyword>
<dbReference type="InterPro" id="IPR029045">
    <property type="entry name" value="ClpP/crotonase-like_dom_sf"/>
</dbReference>
<evidence type="ECO:0000259" key="16">
    <source>
        <dbReference type="Pfam" id="PF02737"/>
    </source>
</evidence>
<keyword evidence="7" id="KW-0520">NAD</keyword>
<feature type="domain" description="3-hydroxyacyl-CoA dehydrogenase NAD binding" evidence="16">
    <location>
        <begin position="290"/>
        <end position="466"/>
    </location>
</feature>
<dbReference type="PANTHER" id="PTHR23309">
    <property type="entry name" value="3-HYDROXYACYL-COA DEHYROGENASE"/>
    <property type="match status" value="1"/>
</dbReference>
<reference evidence="17 18" key="1">
    <citation type="submission" date="2022-04" db="EMBL/GenBank/DDBJ databases">
        <title>Paracoccus sp. YLB-12 draft genome sequence.</title>
        <authorList>
            <person name="Yu L."/>
        </authorList>
    </citation>
    <scope>NUCLEOTIDE SEQUENCE [LARGE SCALE GENOMIC DNA]</scope>
    <source>
        <strain evidence="17 18">YLB-12</strain>
    </source>
</reference>
<keyword evidence="5" id="KW-0442">Lipid degradation</keyword>
<feature type="domain" description="3-hydroxyacyl-CoA dehydrogenase C-terminal" evidence="15">
    <location>
        <begin position="471"/>
        <end position="564"/>
    </location>
</feature>
<keyword evidence="12" id="KW-0511">Multifunctional enzyme</keyword>
<evidence type="ECO:0000256" key="14">
    <source>
        <dbReference type="RuleBase" id="RU003707"/>
    </source>
</evidence>
<dbReference type="InterPro" id="IPR008927">
    <property type="entry name" value="6-PGluconate_DH-like_C_sf"/>
</dbReference>
<comment type="similarity">
    <text evidence="3">In the N-terminal section; belongs to the enoyl-CoA hydratase/isomerase family.</text>
</comment>
<evidence type="ECO:0000256" key="2">
    <source>
        <dbReference type="ARBA" id="ARBA00005005"/>
    </source>
</evidence>
<evidence type="ECO:0000313" key="17">
    <source>
        <dbReference type="EMBL" id="MCT4333248.1"/>
    </source>
</evidence>
<evidence type="ECO:0000256" key="5">
    <source>
        <dbReference type="ARBA" id="ARBA00022963"/>
    </source>
</evidence>
<evidence type="ECO:0000256" key="6">
    <source>
        <dbReference type="ARBA" id="ARBA00023002"/>
    </source>
</evidence>
<dbReference type="Gene3D" id="1.10.1040.50">
    <property type="match status" value="1"/>
</dbReference>
<evidence type="ECO:0000256" key="7">
    <source>
        <dbReference type="ARBA" id="ARBA00023027"/>
    </source>
</evidence>
<dbReference type="InterPro" id="IPR001753">
    <property type="entry name" value="Enoyl-CoA_hydra/iso"/>
</dbReference>
<dbReference type="Proteomes" id="UP001320702">
    <property type="component" value="Unassembled WGS sequence"/>
</dbReference>
<evidence type="ECO:0000256" key="4">
    <source>
        <dbReference type="ARBA" id="ARBA00022832"/>
    </source>
</evidence>
<dbReference type="RefSeq" id="WP_260277136.1">
    <property type="nucleotide sequence ID" value="NZ_JANAVZ010000005.1"/>
</dbReference>
<comment type="subcellular location">
    <subcellularLocation>
        <location evidence="1">Peroxisome</location>
    </subcellularLocation>
</comment>
<comment type="catalytic activity">
    <reaction evidence="13">
        <text>a (3S)-3-hydroxyacyl-CoA + NAD(+) = a 3-oxoacyl-CoA + NADH + H(+)</text>
        <dbReference type="Rhea" id="RHEA:22432"/>
        <dbReference type="ChEBI" id="CHEBI:15378"/>
        <dbReference type="ChEBI" id="CHEBI:57318"/>
        <dbReference type="ChEBI" id="CHEBI:57540"/>
        <dbReference type="ChEBI" id="CHEBI:57945"/>
        <dbReference type="ChEBI" id="CHEBI:90726"/>
        <dbReference type="EC" id="1.1.1.35"/>
    </reaction>
</comment>
<organism evidence="17 18">
    <name type="scientific">Paracoccus maritimus</name>
    <dbReference type="NCBI Taxonomy" id="2933292"/>
    <lineage>
        <taxon>Bacteria</taxon>
        <taxon>Pseudomonadati</taxon>
        <taxon>Pseudomonadota</taxon>
        <taxon>Alphaproteobacteria</taxon>
        <taxon>Rhodobacterales</taxon>
        <taxon>Paracoccaceae</taxon>
        <taxon>Paracoccus</taxon>
    </lineage>
</organism>
<evidence type="ECO:0000259" key="15">
    <source>
        <dbReference type="Pfam" id="PF00725"/>
    </source>
</evidence>
<dbReference type="EMBL" id="JANAVZ010000005">
    <property type="protein sequence ID" value="MCT4333248.1"/>
    <property type="molecule type" value="Genomic_DNA"/>
</dbReference>
<keyword evidence="9" id="KW-0576">Peroxisome</keyword>
<dbReference type="CDD" id="cd06558">
    <property type="entry name" value="crotonase-like"/>
    <property type="match status" value="1"/>
</dbReference>
<accession>A0ABT2K9P4</accession>
<protein>
    <submittedName>
        <fullName evidence="17">3-hydroxyacyl-CoA dehydrogenase NAD-binding domain-containing protein</fullName>
    </submittedName>
</protein>
<dbReference type="InterPro" id="IPR018376">
    <property type="entry name" value="Enoyl-CoA_hyd/isom_CS"/>
</dbReference>
<evidence type="ECO:0000256" key="8">
    <source>
        <dbReference type="ARBA" id="ARBA00023098"/>
    </source>
</evidence>
<dbReference type="Pfam" id="PF02737">
    <property type="entry name" value="3HCDH_N"/>
    <property type="match status" value="1"/>
</dbReference>
<dbReference type="SUPFAM" id="SSF52096">
    <property type="entry name" value="ClpP/crotonase"/>
    <property type="match status" value="1"/>
</dbReference>
<evidence type="ECO:0000256" key="12">
    <source>
        <dbReference type="ARBA" id="ARBA00023268"/>
    </source>
</evidence>
<comment type="caution">
    <text evidence="17">The sequence shown here is derived from an EMBL/GenBank/DDBJ whole genome shotgun (WGS) entry which is preliminary data.</text>
</comment>
<evidence type="ECO:0000256" key="11">
    <source>
        <dbReference type="ARBA" id="ARBA00023239"/>
    </source>
</evidence>